<accession>A0A9P9AS49</accession>
<comment type="caution">
    <text evidence="2">The sequence shown here is derived from an EMBL/GenBank/DDBJ whole genome shotgun (WGS) entry which is preliminary data.</text>
</comment>
<reference evidence="2 3" key="1">
    <citation type="journal article" date="2021" name="Nat. Commun.">
        <title>Genetic determinants of endophytism in the Arabidopsis root mycobiome.</title>
        <authorList>
            <person name="Mesny F."/>
            <person name="Miyauchi S."/>
            <person name="Thiergart T."/>
            <person name="Pickel B."/>
            <person name="Atanasova L."/>
            <person name="Karlsson M."/>
            <person name="Huettel B."/>
            <person name="Barry K.W."/>
            <person name="Haridas S."/>
            <person name="Chen C."/>
            <person name="Bauer D."/>
            <person name="Andreopoulos W."/>
            <person name="Pangilinan J."/>
            <person name="LaButti K."/>
            <person name="Riley R."/>
            <person name="Lipzen A."/>
            <person name="Clum A."/>
            <person name="Drula E."/>
            <person name="Henrissat B."/>
            <person name="Kohler A."/>
            <person name="Grigoriev I.V."/>
            <person name="Martin F.M."/>
            <person name="Hacquard S."/>
        </authorList>
    </citation>
    <scope>NUCLEOTIDE SEQUENCE [LARGE SCALE GENOMIC DNA]</scope>
    <source>
        <strain evidence="2 3">MPI-CAGE-CH-0241</strain>
    </source>
</reference>
<dbReference type="PANTHER" id="PTHR31014:SF0">
    <property type="entry name" value="MITOCHONDRIAL TRANSLATION SYSTEM COMPONENT PET127-RELATED"/>
    <property type="match status" value="1"/>
</dbReference>
<organism evidence="2 3">
    <name type="scientific">Thelonectria olida</name>
    <dbReference type="NCBI Taxonomy" id="1576542"/>
    <lineage>
        <taxon>Eukaryota</taxon>
        <taxon>Fungi</taxon>
        <taxon>Dikarya</taxon>
        <taxon>Ascomycota</taxon>
        <taxon>Pezizomycotina</taxon>
        <taxon>Sordariomycetes</taxon>
        <taxon>Hypocreomycetidae</taxon>
        <taxon>Hypocreales</taxon>
        <taxon>Nectriaceae</taxon>
        <taxon>Thelonectria</taxon>
    </lineage>
</organism>
<feature type="region of interest" description="Disordered" evidence="1">
    <location>
        <begin position="632"/>
        <end position="664"/>
    </location>
</feature>
<evidence type="ECO:0000313" key="3">
    <source>
        <dbReference type="Proteomes" id="UP000777438"/>
    </source>
</evidence>
<dbReference type="PANTHER" id="PTHR31014">
    <property type="entry name" value="MITOCHONDRIAL TRANSLATION SYSTEM COMPONENT PET127-RELATED"/>
    <property type="match status" value="1"/>
</dbReference>
<feature type="compositionally biased region" description="Basic and acidic residues" evidence="1">
    <location>
        <begin position="741"/>
        <end position="753"/>
    </location>
</feature>
<feature type="region of interest" description="Disordered" evidence="1">
    <location>
        <begin position="1"/>
        <end position="147"/>
    </location>
</feature>
<feature type="compositionally biased region" description="Basic residues" evidence="1">
    <location>
        <begin position="78"/>
        <end position="87"/>
    </location>
</feature>
<dbReference type="GO" id="GO:0000964">
    <property type="term" value="P:mitochondrial RNA 5'-end processing"/>
    <property type="evidence" value="ECO:0007669"/>
    <property type="project" value="TreeGrafter"/>
</dbReference>
<evidence type="ECO:0000256" key="1">
    <source>
        <dbReference type="SAM" id="MobiDB-lite"/>
    </source>
</evidence>
<dbReference type="InterPro" id="IPR013943">
    <property type="entry name" value="Pet127"/>
</dbReference>
<feature type="region of interest" description="Disordered" evidence="1">
    <location>
        <begin position="162"/>
        <end position="225"/>
    </location>
</feature>
<feature type="compositionally biased region" description="Basic and acidic residues" evidence="1">
    <location>
        <begin position="766"/>
        <end position="806"/>
    </location>
</feature>
<dbReference type="Pfam" id="PF08634">
    <property type="entry name" value="Pet127"/>
    <property type="match status" value="1"/>
</dbReference>
<feature type="region of interest" description="Disordered" evidence="1">
    <location>
        <begin position="727"/>
        <end position="815"/>
    </location>
</feature>
<dbReference type="Proteomes" id="UP000777438">
    <property type="component" value="Unassembled WGS sequence"/>
</dbReference>
<feature type="compositionally biased region" description="Basic and acidic residues" evidence="1">
    <location>
        <begin position="642"/>
        <end position="651"/>
    </location>
</feature>
<dbReference type="EMBL" id="JAGPYM010000007">
    <property type="protein sequence ID" value="KAH6892319.1"/>
    <property type="molecule type" value="Genomic_DNA"/>
</dbReference>
<feature type="compositionally biased region" description="Low complexity" evidence="1">
    <location>
        <begin position="178"/>
        <end position="188"/>
    </location>
</feature>
<gene>
    <name evidence="2" type="ORF">B0T10DRAFT_293015</name>
</gene>
<dbReference type="AlphaFoldDB" id="A0A9P9AS49"/>
<dbReference type="GO" id="GO:0005740">
    <property type="term" value="C:mitochondrial envelope"/>
    <property type="evidence" value="ECO:0007669"/>
    <property type="project" value="TreeGrafter"/>
</dbReference>
<feature type="compositionally biased region" description="Basic and acidic residues" evidence="1">
    <location>
        <begin position="88"/>
        <end position="101"/>
    </location>
</feature>
<name>A0A9P9AS49_9HYPO</name>
<feature type="compositionally biased region" description="Basic and acidic residues" evidence="1">
    <location>
        <begin position="61"/>
        <end position="74"/>
    </location>
</feature>
<proteinExistence type="predicted"/>
<keyword evidence="3" id="KW-1185">Reference proteome</keyword>
<dbReference type="OrthoDB" id="10249045at2759"/>
<protein>
    <submittedName>
        <fullName evidence="2">Mitochondrial protein Pet127-domain-containing protein</fullName>
    </submittedName>
</protein>
<evidence type="ECO:0000313" key="2">
    <source>
        <dbReference type="EMBL" id="KAH6892319.1"/>
    </source>
</evidence>
<sequence>MLRLRRGFGQSARLARLYQPSSPSPLRHQYARHRTFATESDTNEEQNSESNPNPKPKRPKKVETEAPKKGDPDVAIRNLKKTIRRLRKVIDGKQKETKESDNFDETLDVVRKVYGVEQSDKRTKSKKKDLKAAEETRASTSSPGPMAQAMGAWMSMREILQQKPTRRSEPPLSRFPEEPSYSEELPLPGKSLRRASKSQEKPPRAKANASKANGKPRLPSSKSIDVQELDPASLKFEAVEVDKSLDVPKLAHNLDRVLFNSGVHELQDPRSRVFNFDPSLASIMPANEFDFDAIAEYVTSSEDHKLRDLCRNHGKKYCGSTSSMTALLSQFHYLISGWRKPGFPNLSKSFPIVSDDFTIFTRSPAAAFANFKDGVYAIDADKQFASSNILAMLGKSMEKLLTLPKEEFEKYHRTRSHELSDEEKNAEEGFHYTTIGDFMLRSQLDAHDPRLPGTGMFDLKTRAVLPIRMDVEDYEKGVGYEIRSRTGEWQSYEREYYDMVRSAFLKYSLQVRIGRMDGIFVAFHNTQRIFGFQYISLNEMDEALHGTSNTWLGDSEFKASVHILNDLLNRAAKRFPGQSLRLHVETRPGLTPLTYFFAEPVDDNFIRETQATGQKSVEDIQKKLLGLVQQESQAATSQAGEKMVESEREPASVEESPQDDGGQNAWDEMMAKVDEVVEGDSRGLQTVRDSIHQALEQSGLLLGRSDVSRESYLDALVEALATELPGLKDANEATEELPSDEQDKVEKPSERVGQDVSEATTTPAPEKTEDNDTTRIEDNDPTRLDDNDPTRIDDNDPTRIEDKYDTQTEVSVEESPIPNRDVVFEPSLKDLIMKVAQNVENKEKTLGVFEQVLSELVAEANKEEAEQEAQMAAATEATATETAFEAESADKILTSTEAGDIVSGKKQGLLGMYVTIQNKAGGTVVPRLDLSKYPDHKAPQWDLKYSIAELSDQGAERILSLLKRRRQKAYFSSPELKTQAWHRMFDGGLARTVDESKAWRGAQDSQDANKPVRVAWANDPLAVNKG</sequence>